<comment type="function">
    <text evidence="5">Modulates RecA activity.</text>
</comment>
<dbReference type="InterPro" id="IPR053925">
    <property type="entry name" value="RecX_HTH_3rd"/>
</dbReference>
<comment type="caution">
    <text evidence="9">The sequence shown here is derived from an EMBL/GenBank/DDBJ whole genome shotgun (WGS) entry which is preliminary data.</text>
</comment>
<dbReference type="PANTHER" id="PTHR33602">
    <property type="entry name" value="REGULATORY PROTEIN RECX FAMILY PROTEIN"/>
    <property type="match status" value="1"/>
</dbReference>
<accession>A0ABR7ITB3</accession>
<evidence type="ECO:0000256" key="2">
    <source>
        <dbReference type="ARBA" id="ARBA00009695"/>
    </source>
</evidence>
<dbReference type="Proteomes" id="UP000649151">
    <property type="component" value="Unassembled WGS sequence"/>
</dbReference>
<evidence type="ECO:0000256" key="3">
    <source>
        <dbReference type="ARBA" id="ARBA00018111"/>
    </source>
</evidence>
<evidence type="ECO:0000313" key="10">
    <source>
        <dbReference type="Proteomes" id="UP000649151"/>
    </source>
</evidence>
<reference evidence="9 10" key="1">
    <citation type="submission" date="2020-08" db="EMBL/GenBank/DDBJ databases">
        <title>Genome public.</title>
        <authorList>
            <person name="Liu C."/>
            <person name="Sun Q."/>
        </authorList>
    </citation>
    <scope>NUCLEOTIDE SEQUENCE [LARGE SCALE GENOMIC DNA]</scope>
    <source>
        <strain evidence="9 10">NSJ-27</strain>
    </source>
</reference>
<dbReference type="EMBL" id="JACOQK010000001">
    <property type="protein sequence ID" value="MBC5788387.1"/>
    <property type="molecule type" value="Genomic_DNA"/>
</dbReference>
<dbReference type="InterPro" id="IPR003783">
    <property type="entry name" value="Regulatory_RecX"/>
</dbReference>
<proteinExistence type="inferred from homology"/>
<keyword evidence="4 5" id="KW-0963">Cytoplasm</keyword>
<dbReference type="Pfam" id="PF02631">
    <property type="entry name" value="RecX_HTH2"/>
    <property type="match status" value="1"/>
</dbReference>
<evidence type="ECO:0000259" key="8">
    <source>
        <dbReference type="Pfam" id="PF21982"/>
    </source>
</evidence>
<dbReference type="InterPro" id="IPR053926">
    <property type="entry name" value="RecX_HTH_1st"/>
</dbReference>
<sequence>MRITGIEKTKGRSYKIFVDGEYWYILHAELVVDHKLKEGLSVTEEQLEEIRYEADYRKARERALYLLEYRDHSRKELIDKLLRSVNNLHIAEEIADKMEEYGFLDDERYAKKLARDFLERKRLGKRRAGFEMMKKGVSRDLAQQVLEEYEIDPQEQLVSLLECKYARYLGDEKGRRKVVNALLRLGHPYDEIKQALQQFEDQQEYDEEF</sequence>
<dbReference type="HAMAP" id="MF_01114">
    <property type="entry name" value="RecX"/>
    <property type="match status" value="1"/>
</dbReference>
<feature type="domain" description="RecX third three-helical" evidence="7">
    <location>
        <begin position="152"/>
        <end position="196"/>
    </location>
</feature>
<dbReference type="Pfam" id="PF21982">
    <property type="entry name" value="RecX_HTH1"/>
    <property type="match status" value="1"/>
</dbReference>
<comment type="subcellular location">
    <subcellularLocation>
        <location evidence="1 5">Cytoplasm</location>
    </subcellularLocation>
</comment>
<evidence type="ECO:0000256" key="1">
    <source>
        <dbReference type="ARBA" id="ARBA00004496"/>
    </source>
</evidence>
<protein>
    <recommendedName>
        <fullName evidence="3 5">Regulatory protein RecX</fullName>
    </recommendedName>
</protein>
<evidence type="ECO:0000259" key="6">
    <source>
        <dbReference type="Pfam" id="PF02631"/>
    </source>
</evidence>
<keyword evidence="10" id="KW-1185">Reference proteome</keyword>
<evidence type="ECO:0000313" key="9">
    <source>
        <dbReference type="EMBL" id="MBC5788387.1"/>
    </source>
</evidence>
<name>A0ABR7ITB3_9CLOT</name>
<dbReference type="Gene3D" id="1.10.10.10">
    <property type="entry name" value="Winged helix-like DNA-binding domain superfamily/Winged helix DNA-binding domain"/>
    <property type="match status" value="3"/>
</dbReference>
<comment type="similarity">
    <text evidence="2 5">Belongs to the RecX family.</text>
</comment>
<organism evidence="9 10">
    <name type="scientific">Clostridium facile</name>
    <dbReference type="NCBI Taxonomy" id="2763035"/>
    <lineage>
        <taxon>Bacteria</taxon>
        <taxon>Bacillati</taxon>
        <taxon>Bacillota</taxon>
        <taxon>Clostridia</taxon>
        <taxon>Eubacteriales</taxon>
        <taxon>Clostridiaceae</taxon>
        <taxon>Clostridium</taxon>
    </lineage>
</organism>
<dbReference type="InterPro" id="IPR036388">
    <property type="entry name" value="WH-like_DNA-bd_sf"/>
</dbReference>
<dbReference type="RefSeq" id="WP_186996937.1">
    <property type="nucleotide sequence ID" value="NZ_JACOQK010000001.1"/>
</dbReference>
<feature type="domain" description="RecX second three-helical" evidence="6">
    <location>
        <begin position="105"/>
        <end position="146"/>
    </location>
</feature>
<dbReference type="Pfam" id="PF21981">
    <property type="entry name" value="RecX_HTH3"/>
    <property type="match status" value="1"/>
</dbReference>
<gene>
    <name evidence="5" type="primary">recX</name>
    <name evidence="9" type="ORF">H8Z77_10265</name>
</gene>
<feature type="domain" description="RecX first three-helical" evidence="8">
    <location>
        <begin position="59"/>
        <end position="83"/>
    </location>
</feature>
<evidence type="ECO:0000256" key="4">
    <source>
        <dbReference type="ARBA" id="ARBA00022490"/>
    </source>
</evidence>
<evidence type="ECO:0000259" key="7">
    <source>
        <dbReference type="Pfam" id="PF21981"/>
    </source>
</evidence>
<dbReference type="PANTHER" id="PTHR33602:SF1">
    <property type="entry name" value="REGULATORY PROTEIN RECX FAMILY PROTEIN"/>
    <property type="match status" value="1"/>
</dbReference>
<dbReference type="InterPro" id="IPR053924">
    <property type="entry name" value="RecX_HTH_2nd"/>
</dbReference>
<evidence type="ECO:0000256" key="5">
    <source>
        <dbReference type="HAMAP-Rule" id="MF_01114"/>
    </source>
</evidence>